<dbReference type="Pfam" id="PF07859">
    <property type="entry name" value="Abhydrolase_3"/>
    <property type="match status" value="1"/>
</dbReference>
<reference evidence="3 4" key="1">
    <citation type="submission" date="2020-08" db="EMBL/GenBank/DDBJ databases">
        <title>Sequencing the genomes of 1000 actinobacteria strains.</title>
        <authorList>
            <person name="Klenk H.-P."/>
        </authorList>
    </citation>
    <scope>NUCLEOTIDE SEQUENCE [LARGE SCALE GENOMIC DNA]</scope>
    <source>
        <strain evidence="3 4">DSM 19081</strain>
    </source>
</reference>
<name>A0A839FUD5_9MICC</name>
<dbReference type="PANTHER" id="PTHR48081">
    <property type="entry name" value="AB HYDROLASE SUPERFAMILY PROTEIN C4A8.06C"/>
    <property type="match status" value="1"/>
</dbReference>
<keyword evidence="1" id="KW-0378">Hydrolase</keyword>
<dbReference type="RefSeq" id="WP_182494815.1">
    <property type="nucleotide sequence ID" value="NZ_BAAAKT010000002.1"/>
</dbReference>
<dbReference type="InterPro" id="IPR013094">
    <property type="entry name" value="AB_hydrolase_3"/>
</dbReference>
<dbReference type="InterPro" id="IPR029058">
    <property type="entry name" value="AB_hydrolase_fold"/>
</dbReference>
<protein>
    <submittedName>
        <fullName evidence="3">Acetyl esterase/lipase</fullName>
    </submittedName>
</protein>
<proteinExistence type="predicted"/>
<gene>
    <name evidence="3" type="ORF">HNR24_000330</name>
</gene>
<evidence type="ECO:0000313" key="4">
    <source>
        <dbReference type="Proteomes" id="UP000546252"/>
    </source>
</evidence>
<dbReference type="Proteomes" id="UP000546252">
    <property type="component" value="Unassembled WGS sequence"/>
</dbReference>
<dbReference type="EMBL" id="JACJIH010000001">
    <property type="protein sequence ID" value="MBA8920397.1"/>
    <property type="molecule type" value="Genomic_DNA"/>
</dbReference>
<organism evidence="3 4">
    <name type="scientific">Nesterenkonia jeotgali</name>
    <dbReference type="NCBI Taxonomy" id="317018"/>
    <lineage>
        <taxon>Bacteria</taxon>
        <taxon>Bacillati</taxon>
        <taxon>Actinomycetota</taxon>
        <taxon>Actinomycetes</taxon>
        <taxon>Micrococcales</taxon>
        <taxon>Micrococcaceae</taxon>
        <taxon>Nesterenkonia</taxon>
    </lineage>
</organism>
<dbReference type="GO" id="GO:0016787">
    <property type="term" value="F:hydrolase activity"/>
    <property type="evidence" value="ECO:0007669"/>
    <property type="project" value="UniProtKB-KW"/>
</dbReference>
<feature type="domain" description="Alpha/beta hydrolase fold-3" evidence="2">
    <location>
        <begin position="67"/>
        <end position="272"/>
    </location>
</feature>
<dbReference type="Gene3D" id="3.40.50.1820">
    <property type="entry name" value="alpha/beta hydrolase"/>
    <property type="match status" value="1"/>
</dbReference>
<comment type="caution">
    <text evidence="3">The sequence shown here is derived from an EMBL/GenBank/DDBJ whole genome shotgun (WGS) entry which is preliminary data.</text>
</comment>
<evidence type="ECO:0000256" key="1">
    <source>
        <dbReference type="ARBA" id="ARBA00022801"/>
    </source>
</evidence>
<dbReference type="PANTHER" id="PTHR48081:SF8">
    <property type="entry name" value="ALPHA_BETA HYDROLASE FOLD-3 DOMAIN-CONTAINING PROTEIN-RELATED"/>
    <property type="match status" value="1"/>
</dbReference>
<accession>A0A839FUD5</accession>
<sequence length="297" mass="31422">MVLPGWLADGAAKLMQRAPRGPRIPAEVSFTELPATTEEITVPTRHGPLRAIRYSPPSGAAGRGVYLNLHGGGFVIRHPEQDDALCRFIAFHAGVTVINLDYIPAPQSRFPGPVEQAYDVAAWVAAPERPWDGSRLALGGQSAGGALAAAAARLAFEAGTPEVALQVLMYPALDLSIPAAQKWSPGQEKFLVRLGPVFNSAYCPDVRLRADRLASPAGTADTASLGGIAPALVISAEQDILREEAGRYAQRLRAADALIEHLDLRGVGHAFNMGGAGPDVVVPVYEKIVESVQLVFA</sequence>
<dbReference type="AlphaFoldDB" id="A0A839FUD5"/>
<dbReference type="SUPFAM" id="SSF53474">
    <property type="entry name" value="alpha/beta-Hydrolases"/>
    <property type="match status" value="1"/>
</dbReference>
<evidence type="ECO:0000313" key="3">
    <source>
        <dbReference type="EMBL" id="MBA8920397.1"/>
    </source>
</evidence>
<evidence type="ECO:0000259" key="2">
    <source>
        <dbReference type="Pfam" id="PF07859"/>
    </source>
</evidence>
<dbReference type="InterPro" id="IPR050300">
    <property type="entry name" value="GDXG_lipolytic_enzyme"/>
</dbReference>